<keyword evidence="4 6" id="KW-0274">FAD</keyword>
<dbReference type="Pfam" id="PF02771">
    <property type="entry name" value="Acyl-CoA_dh_N"/>
    <property type="match status" value="1"/>
</dbReference>
<gene>
    <name evidence="11" type="primary">LOC100904614</name>
</gene>
<feature type="domain" description="Acyl-CoA dehydrogenase/oxidase C-terminal" evidence="7">
    <location>
        <begin position="248"/>
        <end position="395"/>
    </location>
</feature>
<dbReference type="SUPFAM" id="SSF47203">
    <property type="entry name" value="Acyl-CoA dehydrogenase C-terminal domain-like"/>
    <property type="match status" value="1"/>
</dbReference>
<comment type="cofactor">
    <cofactor evidence="1 6">
        <name>FAD</name>
        <dbReference type="ChEBI" id="CHEBI:57692"/>
    </cofactor>
</comment>
<sequence>MFLSRCVRRIHPGTSCRWVSFNTNEHEQLRESVRKVVTNDINPCIEEWEAKGRFDKKFVLKKLAEIGALGITKPTEYGGLGLDYSYNVPFLEEIGMCRGAGVVTGVTVHTDMCCPALIRFGTEELKQQFLAPSISGEFLGCVGVSEPDAGSDVASIRTTAKRDGDDLIINGTKMWITNGTQADWMCMLANTREGKAHKNKSLICVPMNLKGITVAKKIQKIGQHCSDTAQIFFENVRVPASNIIGEEGQGFMYQMMQFQEERLAAALAIPNQLDKVIEETAEYLATRKVFKTPLLDKQYIQFKLAELKTEVEAIRSISYRGAQQIVEGEDATMLASMAKLKAGRVARDVVDTCLQFHGGMGYTEEMWISKAWRDCRLISIAGGADEIMLYIISKYMGICKD</sequence>
<evidence type="ECO:0000313" key="11">
    <source>
        <dbReference type="RefSeq" id="XP_003743578.1"/>
    </source>
</evidence>
<dbReference type="PANTHER" id="PTHR48083:SF6">
    <property type="entry name" value="ACYL-COA DEHYDROGENASE 6"/>
    <property type="match status" value="1"/>
</dbReference>
<dbReference type="SUPFAM" id="SSF56645">
    <property type="entry name" value="Acyl-CoA dehydrogenase NM domain-like"/>
    <property type="match status" value="1"/>
</dbReference>
<evidence type="ECO:0000256" key="1">
    <source>
        <dbReference type="ARBA" id="ARBA00001974"/>
    </source>
</evidence>
<reference evidence="11" key="1">
    <citation type="submission" date="2025-08" db="UniProtKB">
        <authorList>
            <consortium name="RefSeq"/>
        </authorList>
    </citation>
    <scope>IDENTIFICATION</scope>
</reference>
<evidence type="ECO:0000256" key="3">
    <source>
        <dbReference type="ARBA" id="ARBA00022630"/>
    </source>
</evidence>
<dbReference type="FunFam" id="2.40.110.10:FF:000002">
    <property type="entry name" value="Acyl-CoA dehydrogenase fadE12"/>
    <property type="match status" value="1"/>
</dbReference>
<dbReference type="InterPro" id="IPR009075">
    <property type="entry name" value="AcylCo_DH/oxidase_C"/>
</dbReference>
<feature type="domain" description="Acyl-CoA dehydrogenase/oxidase N-terminal" evidence="9">
    <location>
        <begin position="23"/>
        <end position="137"/>
    </location>
</feature>
<dbReference type="Gene3D" id="1.10.540.10">
    <property type="entry name" value="Acyl-CoA dehydrogenase/oxidase, N-terminal domain"/>
    <property type="match status" value="1"/>
</dbReference>
<dbReference type="Proteomes" id="UP000694867">
    <property type="component" value="Unplaced"/>
</dbReference>
<dbReference type="InterPro" id="IPR037069">
    <property type="entry name" value="AcylCoA_DH/ox_N_sf"/>
</dbReference>
<dbReference type="Gene3D" id="2.40.110.10">
    <property type="entry name" value="Butyryl-CoA Dehydrogenase, subunit A, domain 2"/>
    <property type="match status" value="1"/>
</dbReference>
<evidence type="ECO:0000256" key="6">
    <source>
        <dbReference type="RuleBase" id="RU362125"/>
    </source>
</evidence>
<dbReference type="PROSITE" id="PS00072">
    <property type="entry name" value="ACYL_COA_DH_1"/>
    <property type="match status" value="1"/>
</dbReference>
<dbReference type="InterPro" id="IPR036250">
    <property type="entry name" value="AcylCo_DH-like_C"/>
</dbReference>
<dbReference type="InterPro" id="IPR006091">
    <property type="entry name" value="Acyl-CoA_Oxase/DH_mid-dom"/>
</dbReference>
<dbReference type="GO" id="GO:0005737">
    <property type="term" value="C:cytoplasm"/>
    <property type="evidence" value="ECO:0007669"/>
    <property type="project" value="TreeGrafter"/>
</dbReference>
<dbReference type="InterPro" id="IPR013786">
    <property type="entry name" value="AcylCoA_DH/ox_N"/>
</dbReference>
<organism evidence="10 11">
    <name type="scientific">Galendromus occidentalis</name>
    <name type="common">western predatory mite</name>
    <dbReference type="NCBI Taxonomy" id="34638"/>
    <lineage>
        <taxon>Eukaryota</taxon>
        <taxon>Metazoa</taxon>
        <taxon>Ecdysozoa</taxon>
        <taxon>Arthropoda</taxon>
        <taxon>Chelicerata</taxon>
        <taxon>Arachnida</taxon>
        <taxon>Acari</taxon>
        <taxon>Parasitiformes</taxon>
        <taxon>Mesostigmata</taxon>
        <taxon>Gamasina</taxon>
        <taxon>Phytoseioidea</taxon>
        <taxon>Phytoseiidae</taxon>
        <taxon>Typhlodrominae</taxon>
        <taxon>Galendromus</taxon>
    </lineage>
</organism>
<dbReference type="InterPro" id="IPR050741">
    <property type="entry name" value="Acyl-CoA_dehydrogenase"/>
</dbReference>
<keyword evidence="5 6" id="KW-0560">Oxidoreductase</keyword>
<evidence type="ECO:0000256" key="4">
    <source>
        <dbReference type="ARBA" id="ARBA00022827"/>
    </source>
</evidence>
<dbReference type="Pfam" id="PF02770">
    <property type="entry name" value="Acyl-CoA_dh_M"/>
    <property type="match status" value="1"/>
</dbReference>
<dbReference type="PANTHER" id="PTHR48083">
    <property type="entry name" value="MEDIUM-CHAIN SPECIFIC ACYL-COA DEHYDROGENASE, MITOCHONDRIAL-RELATED"/>
    <property type="match status" value="1"/>
</dbReference>
<dbReference type="InterPro" id="IPR046373">
    <property type="entry name" value="Acyl-CoA_Oxase/DH_mid-dom_sf"/>
</dbReference>
<accession>A0AAJ6VY23</accession>
<keyword evidence="3 6" id="KW-0285">Flavoprotein</keyword>
<feature type="domain" description="Acyl-CoA oxidase/dehydrogenase middle" evidence="8">
    <location>
        <begin position="141"/>
        <end position="236"/>
    </location>
</feature>
<evidence type="ECO:0000256" key="5">
    <source>
        <dbReference type="ARBA" id="ARBA00023002"/>
    </source>
</evidence>
<evidence type="ECO:0000259" key="9">
    <source>
        <dbReference type="Pfam" id="PF02771"/>
    </source>
</evidence>
<dbReference type="KEGG" id="goe:100904614"/>
<protein>
    <submittedName>
        <fullName evidence="11">Probable acyl-CoA dehydrogenase 6</fullName>
    </submittedName>
</protein>
<keyword evidence="10" id="KW-1185">Reference proteome</keyword>
<evidence type="ECO:0000256" key="2">
    <source>
        <dbReference type="ARBA" id="ARBA00009347"/>
    </source>
</evidence>
<dbReference type="InterPro" id="IPR006089">
    <property type="entry name" value="Acyl-CoA_DH_CS"/>
</dbReference>
<evidence type="ECO:0000313" key="10">
    <source>
        <dbReference type="Proteomes" id="UP000694867"/>
    </source>
</evidence>
<dbReference type="GO" id="GO:0033539">
    <property type="term" value="P:fatty acid beta-oxidation using acyl-CoA dehydrogenase"/>
    <property type="evidence" value="ECO:0007669"/>
    <property type="project" value="TreeGrafter"/>
</dbReference>
<dbReference type="AlphaFoldDB" id="A0AAJ6VY23"/>
<dbReference type="GO" id="GO:0050660">
    <property type="term" value="F:flavin adenine dinucleotide binding"/>
    <property type="evidence" value="ECO:0007669"/>
    <property type="project" value="InterPro"/>
</dbReference>
<dbReference type="InterPro" id="IPR009100">
    <property type="entry name" value="AcylCoA_DH/oxidase_NM_dom_sf"/>
</dbReference>
<comment type="similarity">
    <text evidence="2 6">Belongs to the acyl-CoA dehydrogenase family.</text>
</comment>
<dbReference type="RefSeq" id="XP_003743578.1">
    <property type="nucleotide sequence ID" value="XM_003743530.2"/>
</dbReference>
<dbReference type="GO" id="GO:0003995">
    <property type="term" value="F:acyl-CoA dehydrogenase activity"/>
    <property type="evidence" value="ECO:0007669"/>
    <property type="project" value="InterPro"/>
</dbReference>
<evidence type="ECO:0000259" key="7">
    <source>
        <dbReference type="Pfam" id="PF00441"/>
    </source>
</evidence>
<dbReference type="PROSITE" id="PS00073">
    <property type="entry name" value="ACYL_COA_DH_2"/>
    <property type="match status" value="1"/>
</dbReference>
<dbReference type="Gene3D" id="1.20.140.10">
    <property type="entry name" value="Butyryl-CoA Dehydrogenase, subunit A, domain 3"/>
    <property type="match status" value="1"/>
</dbReference>
<dbReference type="GeneID" id="100904614"/>
<dbReference type="Pfam" id="PF00441">
    <property type="entry name" value="Acyl-CoA_dh_1"/>
    <property type="match status" value="1"/>
</dbReference>
<name>A0AAJ6VY23_9ACAR</name>
<evidence type="ECO:0000259" key="8">
    <source>
        <dbReference type="Pfam" id="PF02770"/>
    </source>
</evidence>
<proteinExistence type="inferred from homology"/>